<dbReference type="Proteomes" id="UP000178419">
    <property type="component" value="Unassembled WGS sequence"/>
</dbReference>
<protein>
    <submittedName>
        <fullName evidence="1">Uncharacterized protein</fullName>
    </submittedName>
</protein>
<sequence>MSEERGESGIWVVRFDPSMPERDTITYNYVEKKLSGLPLASRYRAMSVRPMACIMAVDALKRLQPVFSDCQSDDQWVHFDRAVIDHYGFKETGQDMLSIRLPKSENQVTLDVAGYLFGFPFEEMLVTAGGVNYLGEQATEHYRKKYPDITVSARMGP</sequence>
<dbReference type="AlphaFoldDB" id="A0A1F7Y0F1"/>
<name>A0A1F7Y0F1_9BACT</name>
<organism evidence="1 2">
    <name type="scientific">Candidatus Woesebacteria bacterium RIFCSPHIGHO2_01_FULL_38_9</name>
    <dbReference type="NCBI Taxonomy" id="1802492"/>
    <lineage>
        <taxon>Bacteria</taxon>
        <taxon>Candidatus Woeseibacteriota</taxon>
    </lineage>
</organism>
<gene>
    <name evidence="1" type="ORF">A2714_01055</name>
</gene>
<accession>A0A1F7Y0F1</accession>
<proteinExistence type="predicted"/>
<comment type="caution">
    <text evidence="1">The sequence shown here is derived from an EMBL/GenBank/DDBJ whole genome shotgun (WGS) entry which is preliminary data.</text>
</comment>
<reference evidence="1 2" key="1">
    <citation type="journal article" date="2016" name="Nat. Commun.">
        <title>Thousands of microbial genomes shed light on interconnected biogeochemical processes in an aquifer system.</title>
        <authorList>
            <person name="Anantharaman K."/>
            <person name="Brown C.T."/>
            <person name="Hug L.A."/>
            <person name="Sharon I."/>
            <person name="Castelle C.J."/>
            <person name="Probst A.J."/>
            <person name="Thomas B.C."/>
            <person name="Singh A."/>
            <person name="Wilkins M.J."/>
            <person name="Karaoz U."/>
            <person name="Brodie E.L."/>
            <person name="Williams K.H."/>
            <person name="Hubbard S.S."/>
            <person name="Banfield J.F."/>
        </authorList>
    </citation>
    <scope>NUCLEOTIDE SEQUENCE [LARGE SCALE GENOMIC DNA]</scope>
</reference>
<evidence type="ECO:0000313" key="1">
    <source>
        <dbReference type="EMBL" id="OGM20128.1"/>
    </source>
</evidence>
<dbReference type="EMBL" id="MGGE01000051">
    <property type="protein sequence ID" value="OGM20128.1"/>
    <property type="molecule type" value="Genomic_DNA"/>
</dbReference>
<evidence type="ECO:0000313" key="2">
    <source>
        <dbReference type="Proteomes" id="UP000178419"/>
    </source>
</evidence>